<keyword evidence="2" id="KW-1185">Reference proteome</keyword>
<dbReference type="EMBL" id="CAJOBG010018910">
    <property type="protein sequence ID" value="CAF4317178.1"/>
    <property type="molecule type" value="Genomic_DNA"/>
</dbReference>
<proteinExistence type="predicted"/>
<organism evidence="1 2">
    <name type="scientific">Rotaria magnacalcarata</name>
    <dbReference type="NCBI Taxonomy" id="392030"/>
    <lineage>
        <taxon>Eukaryota</taxon>
        <taxon>Metazoa</taxon>
        <taxon>Spiralia</taxon>
        <taxon>Gnathifera</taxon>
        <taxon>Rotifera</taxon>
        <taxon>Eurotatoria</taxon>
        <taxon>Bdelloidea</taxon>
        <taxon>Philodinida</taxon>
        <taxon>Philodinidae</taxon>
        <taxon>Rotaria</taxon>
    </lineage>
</organism>
<name>A0A820IZ48_9BILA</name>
<dbReference type="Proteomes" id="UP000663866">
    <property type="component" value="Unassembled WGS sequence"/>
</dbReference>
<sequence length="69" mass="8136">MLTRQGAAKLFQAEFRRLADIDIYFPDNESFTPVYYQQTRKYSGKSDQDADEWLKDLTTTFRMADITES</sequence>
<gene>
    <name evidence="1" type="ORF">OVN521_LOCUS31852</name>
</gene>
<feature type="non-terminal residue" evidence="1">
    <location>
        <position position="1"/>
    </location>
</feature>
<reference evidence="1" key="1">
    <citation type="submission" date="2021-02" db="EMBL/GenBank/DDBJ databases">
        <authorList>
            <person name="Nowell W R."/>
        </authorList>
    </citation>
    <scope>NUCLEOTIDE SEQUENCE</scope>
</reference>
<accession>A0A820IZ48</accession>
<comment type="caution">
    <text evidence="1">The sequence shown here is derived from an EMBL/GenBank/DDBJ whole genome shotgun (WGS) entry which is preliminary data.</text>
</comment>
<protein>
    <submittedName>
        <fullName evidence="1">Uncharacterized protein</fullName>
    </submittedName>
</protein>
<evidence type="ECO:0000313" key="1">
    <source>
        <dbReference type="EMBL" id="CAF4317178.1"/>
    </source>
</evidence>
<evidence type="ECO:0000313" key="2">
    <source>
        <dbReference type="Proteomes" id="UP000663866"/>
    </source>
</evidence>
<dbReference type="AlphaFoldDB" id="A0A820IZ48"/>